<organism evidence="1 2">
    <name type="scientific">Clostridium omnivorum</name>
    <dbReference type="NCBI Taxonomy" id="1604902"/>
    <lineage>
        <taxon>Bacteria</taxon>
        <taxon>Bacillati</taxon>
        <taxon>Bacillota</taxon>
        <taxon>Clostridia</taxon>
        <taxon>Eubacteriales</taxon>
        <taxon>Clostridiaceae</taxon>
        <taxon>Clostridium</taxon>
    </lineage>
</organism>
<evidence type="ECO:0008006" key="3">
    <source>
        <dbReference type="Google" id="ProtNLM"/>
    </source>
</evidence>
<gene>
    <name evidence="1" type="ORF">bsdE14_25400</name>
</gene>
<keyword evidence="2" id="KW-1185">Reference proteome</keyword>
<accession>A0ABQ5N7I6</accession>
<dbReference type="Proteomes" id="UP001208567">
    <property type="component" value="Unassembled WGS sequence"/>
</dbReference>
<proteinExistence type="predicted"/>
<name>A0ABQ5N7I6_9CLOT</name>
<sequence>MTCGDNKCVAEVYACAPDRQQASIVFDVAIEMINQCLALKKRIKMIMPVKSTVYKLTNSFY</sequence>
<comment type="caution">
    <text evidence="1">The sequence shown here is derived from an EMBL/GenBank/DDBJ whole genome shotgun (WGS) entry which is preliminary data.</text>
</comment>
<protein>
    <recommendedName>
        <fullName evidence="3">Transposase</fullName>
    </recommendedName>
</protein>
<evidence type="ECO:0000313" key="2">
    <source>
        <dbReference type="Proteomes" id="UP001208567"/>
    </source>
</evidence>
<evidence type="ECO:0000313" key="1">
    <source>
        <dbReference type="EMBL" id="GLC31130.1"/>
    </source>
</evidence>
<reference evidence="1 2" key="1">
    <citation type="journal article" date="2024" name="Int. J. Syst. Evol. Microbiol.">
        <title>Clostridium omnivorum sp. nov., isolated from anoxic soil under the treatment of reductive soil disinfestation.</title>
        <authorList>
            <person name="Ueki A."/>
            <person name="Tonouchi A."/>
            <person name="Kaku N."/>
            <person name="Honma S."/>
            <person name="Ueki K."/>
        </authorList>
    </citation>
    <scope>NUCLEOTIDE SEQUENCE [LARGE SCALE GENOMIC DNA]</scope>
    <source>
        <strain evidence="1 2">E14</strain>
    </source>
</reference>
<dbReference type="EMBL" id="BRXR01000001">
    <property type="protein sequence ID" value="GLC31130.1"/>
    <property type="molecule type" value="Genomic_DNA"/>
</dbReference>